<dbReference type="Pfam" id="PF10461">
    <property type="entry name" value="Peptidase_S68"/>
    <property type="match status" value="1"/>
</dbReference>
<dbReference type="Gene3D" id="2.60.220.30">
    <property type="match status" value="2"/>
</dbReference>
<keyword evidence="5" id="KW-1185">Reference proteome</keyword>
<name>A0A9Q1E511_SYNKA</name>
<dbReference type="SUPFAM" id="SSF47986">
    <property type="entry name" value="DEATH domain"/>
    <property type="match status" value="1"/>
</dbReference>
<feature type="domain" description="Death" evidence="2">
    <location>
        <begin position="490"/>
        <end position="576"/>
    </location>
</feature>
<dbReference type="OrthoDB" id="676979at2759"/>
<dbReference type="Gene3D" id="1.10.533.10">
    <property type="entry name" value="Death Domain, Fas"/>
    <property type="match status" value="1"/>
</dbReference>
<dbReference type="PROSITE" id="PS50017">
    <property type="entry name" value="DEATH_DOMAIN"/>
    <property type="match status" value="1"/>
</dbReference>
<dbReference type="SMART" id="SM00005">
    <property type="entry name" value="DEATH"/>
    <property type="match status" value="1"/>
</dbReference>
<evidence type="ECO:0000259" key="2">
    <source>
        <dbReference type="PROSITE" id="PS50017"/>
    </source>
</evidence>
<dbReference type="SMART" id="SM00218">
    <property type="entry name" value="ZU5"/>
    <property type="match status" value="1"/>
</dbReference>
<evidence type="ECO:0000259" key="3">
    <source>
        <dbReference type="PROSITE" id="PS51145"/>
    </source>
</evidence>
<dbReference type="InterPro" id="IPR011029">
    <property type="entry name" value="DEATH-like_dom_sf"/>
</dbReference>
<feature type="site" description="Cleavage; by autolysis" evidence="1">
    <location>
        <begin position="294"/>
        <end position="295"/>
    </location>
</feature>
<feature type="site" description="Cleavage; by autolysis" evidence="1">
    <location>
        <begin position="155"/>
        <end position="156"/>
    </location>
</feature>
<evidence type="ECO:0000256" key="1">
    <source>
        <dbReference type="PIRSR" id="PIRSR619502-2"/>
    </source>
</evidence>
<evidence type="ECO:0000313" key="5">
    <source>
        <dbReference type="Proteomes" id="UP001152622"/>
    </source>
</evidence>
<sequence length="598" mass="67268">MIVTDPRYVLSGQTESELPELHLGPNHHCFSVGETGCHVFLPGGAELLFPRGAVATTVRLKWGEKRPNRKWVWLEEHDFLLSRPLELLPHGTAFLEPVEVCVPYHRSRRGEVVVRRFDGQSWSTLPTVTRRGSQRHSVRPGGRPAWLACCSVRQFSWFVAISRLVRDSCSVSPEGALTAPSCFSWCVVSILVQNGCRCITQVLQVEVSEVKNLTGDPQASVSPLLCISQSPSMPFLQPITVQVPLPSGLTGHTVDVSCLYLLHRDQAAQNWTDVTPQSSLQITHIYAIFTVTHFSWYWLWYTTKRSVSGVVRKVYHRLRQFRVQFFVLQRKSDPMQVLLQCLPTGKVDSAVQSLSALYEGPLPSDLCELMEGEQFFAGFERGIDINTDRPDCTEGRLSFVFYSHLKNHKEVYICPSQGTREPVRGQVSFYRGEMPSDIPPEVAKKRKGHDSQWLATLPLRLPGVLSDKGEWEELQYPPLNLGDPESGYLTEANLLAISLQIGQDWRSIGINLGISYQELDRIQYKHRDNLGGVVLEMLFHWARQGGGAGPGAVPKLVEAMVESGRRDLADEIEDIVNLGKRKYRESLRRVGLEAVSTE</sequence>
<dbReference type="Proteomes" id="UP001152622">
    <property type="component" value="Unassembled WGS sequence"/>
</dbReference>
<comment type="caution">
    <text evidence="4">The sequence shown here is derived from an EMBL/GenBank/DDBJ whole genome shotgun (WGS) entry which is preliminary data.</text>
</comment>
<organism evidence="4 5">
    <name type="scientific">Synaphobranchus kaupii</name>
    <name type="common">Kaup's arrowtooth eel</name>
    <dbReference type="NCBI Taxonomy" id="118154"/>
    <lineage>
        <taxon>Eukaryota</taxon>
        <taxon>Metazoa</taxon>
        <taxon>Chordata</taxon>
        <taxon>Craniata</taxon>
        <taxon>Vertebrata</taxon>
        <taxon>Euteleostomi</taxon>
        <taxon>Actinopterygii</taxon>
        <taxon>Neopterygii</taxon>
        <taxon>Teleostei</taxon>
        <taxon>Anguilliformes</taxon>
        <taxon>Synaphobranchidae</taxon>
        <taxon>Synaphobranchus</taxon>
    </lineage>
</organism>
<dbReference type="GO" id="GO:0006915">
    <property type="term" value="P:apoptotic process"/>
    <property type="evidence" value="ECO:0007669"/>
    <property type="project" value="InterPro"/>
</dbReference>
<dbReference type="AlphaFoldDB" id="A0A9Q1E511"/>
<dbReference type="Pfam" id="PF00791">
    <property type="entry name" value="ZU5"/>
    <property type="match status" value="1"/>
</dbReference>
<dbReference type="EMBL" id="JAINUF010000026">
    <property type="protein sequence ID" value="KAJ8332373.1"/>
    <property type="molecule type" value="Genomic_DNA"/>
</dbReference>
<dbReference type="FunFam" id="1.10.533.10:FF:000088">
    <property type="entry name" value="P53-induced death domain protein 1"/>
    <property type="match status" value="1"/>
</dbReference>
<evidence type="ECO:0000313" key="4">
    <source>
        <dbReference type="EMBL" id="KAJ8332373.1"/>
    </source>
</evidence>
<reference evidence="4" key="1">
    <citation type="journal article" date="2023" name="Science">
        <title>Genome structures resolve the early diversification of teleost fishes.</title>
        <authorList>
            <person name="Parey E."/>
            <person name="Louis A."/>
            <person name="Montfort J."/>
            <person name="Bouchez O."/>
            <person name="Roques C."/>
            <person name="Iampietro C."/>
            <person name="Lluch J."/>
            <person name="Castinel A."/>
            <person name="Donnadieu C."/>
            <person name="Desvignes T."/>
            <person name="Floi Bucao C."/>
            <person name="Jouanno E."/>
            <person name="Wen M."/>
            <person name="Mejri S."/>
            <person name="Dirks R."/>
            <person name="Jansen H."/>
            <person name="Henkel C."/>
            <person name="Chen W.J."/>
            <person name="Zahm M."/>
            <person name="Cabau C."/>
            <person name="Klopp C."/>
            <person name="Thompson A.W."/>
            <person name="Robinson-Rechavi M."/>
            <person name="Braasch I."/>
            <person name="Lecointre G."/>
            <person name="Bobe J."/>
            <person name="Postlethwait J.H."/>
            <person name="Berthelot C."/>
            <person name="Roest Crollius H."/>
            <person name="Guiguen Y."/>
        </authorList>
    </citation>
    <scope>NUCLEOTIDE SEQUENCE</scope>
    <source>
        <strain evidence="4">WJC10195</strain>
    </source>
</reference>
<dbReference type="GO" id="GO:0007165">
    <property type="term" value="P:signal transduction"/>
    <property type="evidence" value="ECO:0007669"/>
    <property type="project" value="InterPro"/>
</dbReference>
<feature type="domain" description="ZU5" evidence="3">
    <location>
        <begin position="165"/>
        <end position="303"/>
    </location>
</feature>
<dbReference type="Pfam" id="PF00531">
    <property type="entry name" value="Death"/>
    <property type="match status" value="1"/>
</dbReference>
<dbReference type="InterPro" id="IPR019502">
    <property type="entry name" value="Peptidase_S68_pidd"/>
</dbReference>
<evidence type="ECO:0008006" key="6">
    <source>
        <dbReference type="Google" id="ProtNLM"/>
    </source>
</evidence>
<dbReference type="InterPro" id="IPR000488">
    <property type="entry name" value="Death_dom"/>
</dbReference>
<dbReference type="PROSITE" id="PS51145">
    <property type="entry name" value="ZU5"/>
    <property type="match status" value="1"/>
</dbReference>
<protein>
    <recommendedName>
        <fullName evidence="6">P53-induced death domain protein 1</fullName>
    </recommendedName>
</protein>
<dbReference type="GO" id="GO:0006974">
    <property type="term" value="P:DNA damage response"/>
    <property type="evidence" value="ECO:0007669"/>
    <property type="project" value="InterPro"/>
</dbReference>
<proteinExistence type="predicted"/>
<gene>
    <name evidence="4" type="ORF">SKAU_G00425460</name>
</gene>
<dbReference type="InterPro" id="IPR000906">
    <property type="entry name" value="ZU5_dom"/>
</dbReference>
<accession>A0A9Q1E511</accession>